<keyword evidence="3" id="KW-1185">Reference proteome</keyword>
<dbReference type="Proteomes" id="UP000420562">
    <property type="component" value="Unassembled WGS sequence"/>
</dbReference>
<proteinExistence type="predicted"/>
<dbReference type="AlphaFoldDB" id="A0A7J4ZR50"/>
<dbReference type="EMBL" id="VZQZ01000004">
    <property type="protein sequence ID" value="KAB0665662.1"/>
    <property type="molecule type" value="Genomic_DNA"/>
</dbReference>
<dbReference type="InterPro" id="IPR005604">
    <property type="entry name" value="Phage_T7_tail_fibre-like_N"/>
</dbReference>
<evidence type="ECO:0000259" key="1">
    <source>
        <dbReference type="Pfam" id="PF03906"/>
    </source>
</evidence>
<protein>
    <recommendedName>
        <fullName evidence="1">Bacteriophage T7 tail fibre protein-like N-terminal domain-containing protein</fullName>
    </recommendedName>
</protein>
<dbReference type="RefSeq" id="WP_151128103.1">
    <property type="nucleotide sequence ID" value="NZ_VZQZ01000004.1"/>
</dbReference>
<name>A0A7J4ZR50_9BACT</name>
<feature type="domain" description="Bacteriophage T7 tail fibre protein-like N-terminal" evidence="1">
    <location>
        <begin position="6"/>
        <end position="93"/>
    </location>
</feature>
<organism evidence="2 3">
    <name type="scientific">Oryzomonas japonica</name>
    <dbReference type="NCBI Taxonomy" id="2603858"/>
    <lineage>
        <taxon>Bacteria</taxon>
        <taxon>Pseudomonadati</taxon>
        <taxon>Thermodesulfobacteriota</taxon>
        <taxon>Desulfuromonadia</taxon>
        <taxon>Geobacterales</taxon>
        <taxon>Geobacteraceae</taxon>
        <taxon>Oryzomonas</taxon>
    </lineage>
</organism>
<evidence type="ECO:0000313" key="2">
    <source>
        <dbReference type="EMBL" id="KAB0665662.1"/>
    </source>
</evidence>
<accession>A0A7J4ZR50</accession>
<dbReference type="Pfam" id="PF03906">
    <property type="entry name" value="Phage_T7_tail"/>
    <property type="match status" value="1"/>
</dbReference>
<sequence length="243" mass="26346">MIEQQEIYFSYLGNGVIAQFAYGCRIFEANDLRVSVDGVVKALGVDYTITGIDDVQGGEVTFVAAAIPVNGAVVELQRVLSYKRAVSYIQNGDFRPQTVDADQDYQTALLQQMEFTLRRVLLVPPDANADDLTLPPLATRKSKLLGFDINGKFGLFDASYTVVVQQGIAEAATLIRADASAGPVNIDLPESGEVVVIKTDDTANPVIIIATGGKTILRQASVELSVQDEALRLKADGMNWYRV</sequence>
<comment type="caution">
    <text evidence="2">The sequence shown here is derived from an EMBL/GenBank/DDBJ whole genome shotgun (WGS) entry which is preliminary data.</text>
</comment>
<evidence type="ECO:0000313" key="3">
    <source>
        <dbReference type="Proteomes" id="UP000420562"/>
    </source>
</evidence>
<gene>
    <name evidence="2" type="ORF">F6V25_08035</name>
</gene>
<reference evidence="2 3" key="1">
    <citation type="submission" date="2019-09" db="EMBL/GenBank/DDBJ databases">
        <title>Geobacter sp. Red96, a novel strain isolated from paddy soil.</title>
        <authorList>
            <person name="Xu Z."/>
            <person name="Masuda Y."/>
            <person name="Itoh H."/>
            <person name="Senoo K."/>
        </authorList>
    </citation>
    <scope>NUCLEOTIDE SEQUENCE [LARGE SCALE GENOMIC DNA]</scope>
    <source>
        <strain evidence="2 3">Red96</strain>
    </source>
</reference>